<dbReference type="PANTHER" id="PTHR46387:SF2">
    <property type="entry name" value="RIBONUCLEASE HI"/>
    <property type="match status" value="1"/>
</dbReference>
<dbReference type="SUPFAM" id="SSF53098">
    <property type="entry name" value="Ribonuclease H-like"/>
    <property type="match status" value="1"/>
</dbReference>
<dbReference type="RefSeq" id="WP_275117454.1">
    <property type="nucleotide sequence ID" value="NZ_JAOTPO010000003.1"/>
</dbReference>
<dbReference type="PANTHER" id="PTHR46387">
    <property type="entry name" value="POLYNUCLEOTIDYL TRANSFERASE, RIBONUCLEASE H-LIKE SUPERFAMILY PROTEIN"/>
    <property type="match status" value="1"/>
</dbReference>
<dbReference type="Proteomes" id="UP001148125">
    <property type="component" value="Unassembled WGS sequence"/>
</dbReference>
<dbReference type="EMBL" id="JAOTPO010000003">
    <property type="protein sequence ID" value="MDE5412818.1"/>
    <property type="molecule type" value="Genomic_DNA"/>
</dbReference>
<dbReference type="InterPro" id="IPR002156">
    <property type="entry name" value="RNaseH_domain"/>
</dbReference>
<proteinExistence type="predicted"/>
<evidence type="ECO:0000259" key="1">
    <source>
        <dbReference type="PROSITE" id="PS50879"/>
    </source>
</evidence>
<dbReference type="Pfam" id="PF13456">
    <property type="entry name" value="RVT_3"/>
    <property type="match status" value="1"/>
</dbReference>
<name>A0ABT5VBH7_9BACI</name>
<organism evidence="2 3">
    <name type="scientific">Alkalihalobacterium chitinilyticum</name>
    <dbReference type="NCBI Taxonomy" id="2980103"/>
    <lineage>
        <taxon>Bacteria</taxon>
        <taxon>Bacillati</taxon>
        <taxon>Bacillota</taxon>
        <taxon>Bacilli</taxon>
        <taxon>Bacillales</taxon>
        <taxon>Bacillaceae</taxon>
        <taxon>Alkalihalobacterium</taxon>
    </lineage>
</organism>
<evidence type="ECO:0000313" key="2">
    <source>
        <dbReference type="EMBL" id="MDE5412818.1"/>
    </source>
</evidence>
<dbReference type="InterPro" id="IPR036397">
    <property type="entry name" value="RNaseH_sf"/>
</dbReference>
<sequence length="223" mass="26429">MKVRLEWNYQIPKSKKTYLLTTDFMSVQDILYMTRDIEKTGRVKQLQYFDQMDSEWTKKELEKLLEKEAEEPQQIIAYFDGGFDKPTKTAGLGVVIYYEKNGQKFRIRKNERIEEIESNNEAEYAALWNLLLQLEEQEVHHTELTIKGDSLVVINQLTNEWPCYEEDLERWLDRIEKKTKQLGYKVNYQSVSRKENREADQLASQALNEIFISSHSNLNDGES</sequence>
<comment type="caution">
    <text evidence="2">The sequence shown here is derived from an EMBL/GenBank/DDBJ whole genome shotgun (WGS) entry which is preliminary data.</text>
</comment>
<reference evidence="2" key="1">
    <citation type="submission" date="2024-05" db="EMBL/GenBank/DDBJ databases">
        <title>Alkalihalobacillus sp. strain MEB203 novel alkaliphilic bacterium from Lonar Lake, India.</title>
        <authorList>
            <person name="Joshi A."/>
            <person name="Thite S."/>
            <person name="Mengade P."/>
        </authorList>
    </citation>
    <scope>NUCLEOTIDE SEQUENCE</scope>
    <source>
        <strain evidence="2">MEB 203</strain>
    </source>
</reference>
<accession>A0ABT5VBH7</accession>
<protein>
    <submittedName>
        <fullName evidence="2">Reverse transcriptase-like protein</fullName>
    </submittedName>
</protein>
<dbReference type="InterPro" id="IPR012337">
    <property type="entry name" value="RNaseH-like_sf"/>
</dbReference>
<feature type="domain" description="RNase H type-1" evidence="1">
    <location>
        <begin position="71"/>
        <end position="208"/>
    </location>
</feature>
<dbReference type="NCBIfam" id="NF005822">
    <property type="entry name" value="PRK07708.1"/>
    <property type="match status" value="1"/>
</dbReference>
<dbReference type="Gene3D" id="3.30.420.10">
    <property type="entry name" value="Ribonuclease H-like superfamily/Ribonuclease H"/>
    <property type="match status" value="1"/>
</dbReference>
<gene>
    <name evidence="2" type="ORF">N7Z68_05430</name>
</gene>
<dbReference type="PROSITE" id="PS50879">
    <property type="entry name" value="RNASE_H_1"/>
    <property type="match status" value="1"/>
</dbReference>
<keyword evidence="3" id="KW-1185">Reference proteome</keyword>
<evidence type="ECO:0000313" key="3">
    <source>
        <dbReference type="Proteomes" id="UP001148125"/>
    </source>
</evidence>
<dbReference type="CDD" id="cd09279">
    <property type="entry name" value="RNase_HI_like"/>
    <property type="match status" value="1"/>
</dbReference>